<dbReference type="InterPro" id="IPR045347">
    <property type="entry name" value="HIND"/>
</dbReference>
<dbReference type="OrthoDB" id="5583at2759"/>
<feature type="region of interest" description="Disordered" evidence="6">
    <location>
        <begin position="546"/>
        <end position="572"/>
    </location>
</feature>
<feature type="compositionally biased region" description="Basic and acidic residues" evidence="6">
    <location>
        <begin position="359"/>
        <end position="371"/>
    </location>
</feature>
<feature type="region of interest" description="Disordered" evidence="6">
    <location>
        <begin position="439"/>
        <end position="494"/>
    </location>
</feature>
<dbReference type="AlphaFoldDB" id="A0A1Y1X7R5"/>
<keyword evidence="8" id="KW-1185">Reference proteome</keyword>
<evidence type="ECO:0000256" key="3">
    <source>
        <dbReference type="ARBA" id="ARBA00022664"/>
    </source>
</evidence>
<feature type="region of interest" description="Disordered" evidence="6">
    <location>
        <begin position="26"/>
        <end position="82"/>
    </location>
</feature>
<keyword evidence="5" id="KW-0539">Nucleus</keyword>
<dbReference type="Proteomes" id="UP000193944">
    <property type="component" value="Unassembled WGS sequence"/>
</dbReference>
<dbReference type="InterPro" id="IPR005011">
    <property type="entry name" value="SNU66/SART1"/>
</dbReference>
<evidence type="ECO:0000313" key="7">
    <source>
        <dbReference type="EMBL" id="ORX81792.1"/>
    </source>
</evidence>
<evidence type="ECO:0000256" key="5">
    <source>
        <dbReference type="ARBA" id="ARBA00023242"/>
    </source>
</evidence>
<evidence type="ECO:0000256" key="4">
    <source>
        <dbReference type="ARBA" id="ARBA00023187"/>
    </source>
</evidence>
<feature type="compositionally biased region" description="Polar residues" evidence="6">
    <location>
        <begin position="296"/>
        <end position="307"/>
    </location>
</feature>
<comment type="similarity">
    <text evidence="2">Belongs to the SNU66/SART1 family.</text>
</comment>
<proteinExistence type="inferred from homology"/>
<keyword evidence="4" id="KW-0508">mRNA splicing</keyword>
<name>A0A1Y1X7R5_9FUNG</name>
<organism evidence="7 8">
    <name type="scientific">Anaeromyces robustus</name>
    <dbReference type="NCBI Taxonomy" id="1754192"/>
    <lineage>
        <taxon>Eukaryota</taxon>
        <taxon>Fungi</taxon>
        <taxon>Fungi incertae sedis</taxon>
        <taxon>Chytridiomycota</taxon>
        <taxon>Chytridiomycota incertae sedis</taxon>
        <taxon>Neocallimastigomycetes</taxon>
        <taxon>Neocallimastigales</taxon>
        <taxon>Neocallimastigaceae</taxon>
        <taxon>Anaeromyces</taxon>
    </lineage>
</organism>
<dbReference type="GO" id="GO:0000481">
    <property type="term" value="P:maturation of 5S rRNA"/>
    <property type="evidence" value="ECO:0007669"/>
    <property type="project" value="TreeGrafter"/>
</dbReference>
<feature type="compositionally biased region" description="Polar residues" evidence="6">
    <location>
        <begin position="723"/>
        <end position="735"/>
    </location>
</feature>
<protein>
    <submittedName>
        <fullName evidence="7">SART-1 protein</fullName>
    </submittedName>
</protein>
<sequence length="761" mass="88186">MADEEISLSIEETNKLRISLGLKPLSVDNEPKKASAEDNYAKYKDDLKKTEEAKKIQEKIQRSRNKRELKKKLSGKGLSELGEDEDDDALAWIKRQKKRQKELAELKQKELEAMDNEVIEEYKSENLKGLKVGHDISEIEAGEEEILVLKDAMITEDDDVNDELISNRLTEKEKLQKNLELKKKRNVYGGVYDDEEALFGKKKILSQYDNDDDENKGFILNGKGEVFDTSIHRNDEQNGLKKGGLDLNYNKMQEIKDYYTKDEMVSFKKPKKKKKKKHSRKKLEDINDDLMDIDNGENTMESSSQSEIKPVEKYSYSNITTNIDDINFIDDDELQIALSKARRKKTKKLVKSLKETVEDVKQENLKEKEKEENDNEIENENDLSYDLRRKEETEGVKFINEVSETSEFIRNIPTLPLLQRQNQNEKSSHTNNNDLIEKENEMELESLHDSNNEDDIQEQKEESLEEGEKMESEHGEDTNEQSTTSNTGIAALEEEPLISSGMAATVSLLLQKGIVNPVTKEELEKEKLQLEKEKWLNEQKINDLIKERRKQKDRDRRDRHGRSSRDRDRDRDYDREDIYRERERAREAEKKFKNYKPVVNIEYHDEFGRTLTQKEAFRQLSHKFHGKTSGKLKTEKRLKKLEEELKLKQMSSTDTPLGTVSALQEKTKAMGSAHLVLSIGNRGVLPSDNDIANLQPRTDVKKKSKETNSNESLGTSSTQQSSFVTSLNNPGNTNAPKREKITFGLKRKAEQEINPVFKKRE</sequence>
<dbReference type="PANTHER" id="PTHR14152:SF5">
    <property type="entry name" value="U4_U6.U5 TRI-SNRNP-ASSOCIATED PROTEIN 1"/>
    <property type="match status" value="1"/>
</dbReference>
<reference evidence="7 8" key="2">
    <citation type="submission" date="2016-08" db="EMBL/GenBank/DDBJ databases">
        <title>Pervasive Adenine N6-methylation of Active Genes in Fungi.</title>
        <authorList>
            <consortium name="DOE Joint Genome Institute"/>
            <person name="Mondo S.J."/>
            <person name="Dannebaum R.O."/>
            <person name="Kuo R.C."/>
            <person name="Labutti K."/>
            <person name="Haridas S."/>
            <person name="Kuo A."/>
            <person name="Salamov A."/>
            <person name="Ahrendt S.R."/>
            <person name="Lipzen A."/>
            <person name="Sullivan W."/>
            <person name="Andreopoulos W.B."/>
            <person name="Clum A."/>
            <person name="Lindquist E."/>
            <person name="Daum C."/>
            <person name="Ramamoorthy G.K."/>
            <person name="Gryganskyi A."/>
            <person name="Culley D."/>
            <person name="Magnuson J.K."/>
            <person name="James T.Y."/>
            <person name="O'Malley M.A."/>
            <person name="Stajich J.E."/>
            <person name="Spatafora J.W."/>
            <person name="Visel A."/>
            <person name="Grigoriev I.V."/>
        </authorList>
    </citation>
    <scope>NUCLEOTIDE SEQUENCE [LARGE SCALE GENOMIC DNA]</scope>
    <source>
        <strain evidence="7 8">S4</strain>
    </source>
</reference>
<feature type="compositionally biased region" description="Basic residues" evidence="6">
    <location>
        <begin position="269"/>
        <end position="281"/>
    </location>
</feature>
<feature type="compositionally biased region" description="Acidic residues" evidence="6">
    <location>
        <begin position="372"/>
        <end position="383"/>
    </location>
</feature>
<dbReference type="STRING" id="1754192.A0A1Y1X7R5"/>
<accession>A0A1Y1X7R5</accession>
<comment type="subcellular location">
    <subcellularLocation>
        <location evidence="1">Nucleus</location>
    </subcellularLocation>
</comment>
<dbReference type="EMBL" id="MCFG01000111">
    <property type="protein sequence ID" value="ORX81792.1"/>
    <property type="molecule type" value="Genomic_DNA"/>
</dbReference>
<feature type="compositionally biased region" description="Basic and acidic residues" evidence="6">
    <location>
        <begin position="439"/>
        <end position="477"/>
    </location>
</feature>
<feature type="compositionally biased region" description="Basic and acidic residues" evidence="6">
    <location>
        <begin position="736"/>
        <end position="751"/>
    </location>
</feature>
<feature type="compositionally biased region" description="Basic and acidic residues" evidence="6">
    <location>
        <begin position="29"/>
        <end position="61"/>
    </location>
</feature>
<evidence type="ECO:0000256" key="2">
    <source>
        <dbReference type="ARBA" id="ARBA00006076"/>
    </source>
</evidence>
<evidence type="ECO:0000256" key="1">
    <source>
        <dbReference type="ARBA" id="ARBA00004123"/>
    </source>
</evidence>
<dbReference type="GO" id="GO:0045292">
    <property type="term" value="P:mRNA cis splicing, via spliceosome"/>
    <property type="evidence" value="ECO:0007669"/>
    <property type="project" value="TreeGrafter"/>
</dbReference>
<feature type="region of interest" description="Disordered" evidence="6">
    <location>
        <begin position="359"/>
        <end position="389"/>
    </location>
</feature>
<dbReference type="Pfam" id="PF19252">
    <property type="entry name" value="HIND"/>
    <property type="match status" value="1"/>
</dbReference>
<feature type="compositionally biased region" description="Acidic residues" evidence="6">
    <location>
        <begin position="286"/>
        <end position="295"/>
    </location>
</feature>
<feature type="compositionally biased region" description="Low complexity" evidence="6">
    <location>
        <begin position="709"/>
        <end position="722"/>
    </location>
</feature>
<feature type="region of interest" description="Disordered" evidence="6">
    <location>
        <begin position="686"/>
        <end position="761"/>
    </location>
</feature>
<comment type="caution">
    <text evidence="7">The sequence shown here is derived from an EMBL/GenBank/DDBJ whole genome shotgun (WGS) entry which is preliminary data.</text>
</comment>
<feature type="region of interest" description="Disordered" evidence="6">
    <location>
        <begin position="269"/>
        <end position="309"/>
    </location>
</feature>
<dbReference type="GO" id="GO:0046540">
    <property type="term" value="C:U4/U6 x U5 tri-snRNP complex"/>
    <property type="evidence" value="ECO:0007669"/>
    <property type="project" value="InterPro"/>
</dbReference>
<feature type="compositionally biased region" description="Basic and acidic residues" evidence="6">
    <location>
        <begin position="698"/>
        <end position="708"/>
    </location>
</feature>
<dbReference type="Pfam" id="PF03343">
    <property type="entry name" value="SART-1"/>
    <property type="match status" value="1"/>
</dbReference>
<evidence type="ECO:0000313" key="8">
    <source>
        <dbReference type="Proteomes" id="UP000193944"/>
    </source>
</evidence>
<reference evidence="7 8" key="1">
    <citation type="submission" date="2016-08" db="EMBL/GenBank/DDBJ databases">
        <title>A Parts List for Fungal Cellulosomes Revealed by Comparative Genomics.</title>
        <authorList>
            <consortium name="DOE Joint Genome Institute"/>
            <person name="Haitjema C.H."/>
            <person name="Gilmore S.P."/>
            <person name="Henske J.K."/>
            <person name="Solomon K.V."/>
            <person name="De Groot R."/>
            <person name="Kuo A."/>
            <person name="Mondo S.J."/>
            <person name="Salamov A.A."/>
            <person name="Labutti K."/>
            <person name="Zhao Z."/>
            <person name="Chiniquy J."/>
            <person name="Barry K."/>
            <person name="Brewer H.M."/>
            <person name="Purvine S.O."/>
            <person name="Wright A.T."/>
            <person name="Boxma B."/>
            <person name="Van Alen T."/>
            <person name="Hackstein J.H."/>
            <person name="Baker S.E."/>
            <person name="Grigoriev I.V."/>
            <person name="O'Malley M.A."/>
        </authorList>
    </citation>
    <scope>NUCLEOTIDE SEQUENCE [LARGE SCALE GENOMIC DNA]</scope>
    <source>
        <strain evidence="7 8">S4</strain>
    </source>
</reference>
<gene>
    <name evidence="7" type="ORF">BCR32DRAFT_8226</name>
</gene>
<feature type="compositionally biased region" description="Basic residues" evidence="6">
    <location>
        <begin position="62"/>
        <end position="74"/>
    </location>
</feature>
<evidence type="ECO:0000256" key="6">
    <source>
        <dbReference type="SAM" id="MobiDB-lite"/>
    </source>
</evidence>
<dbReference type="PANTHER" id="PTHR14152">
    <property type="entry name" value="SQUAMOUS CELL CARCINOMA ANTIGEN RECOGNISED BY CYTOTOXIC T LYMPHOCYTES"/>
    <property type="match status" value="1"/>
</dbReference>
<keyword evidence="3" id="KW-0507">mRNA processing</keyword>